<keyword evidence="1" id="KW-0378">Hydrolase</keyword>
<keyword evidence="6" id="KW-1185">Reference proteome</keyword>
<gene>
    <name evidence="5" type="ORF">ACFFTO_01255</name>
</gene>
<comment type="caution">
    <text evidence="5">The sequence shown here is derived from an EMBL/GenBank/DDBJ whole genome shotgun (WGS) entry which is preliminary data.</text>
</comment>
<reference evidence="5 6" key="1">
    <citation type="submission" date="2024-09" db="EMBL/GenBank/DDBJ databases">
        <authorList>
            <person name="Sun Q."/>
            <person name="Mori K."/>
        </authorList>
    </citation>
    <scope>NUCLEOTIDE SEQUENCE [LARGE SCALE GENOMIC DNA]</scope>
    <source>
        <strain evidence="5 6">JCM 13852</strain>
    </source>
</reference>
<dbReference type="InterPro" id="IPR013783">
    <property type="entry name" value="Ig-like_fold"/>
</dbReference>
<dbReference type="InterPro" id="IPR021345">
    <property type="entry name" value="DUF2961"/>
</dbReference>
<keyword evidence="2" id="KW-0119">Carbohydrate metabolism</keyword>
<feature type="compositionally biased region" description="Low complexity" evidence="3">
    <location>
        <begin position="119"/>
        <end position="130"/>
    </location>
</feature>
<dbReference type="Pfam" id="PF00041">
    <property type="entry name" value="fn3"/>
    <property type="match status" value="1"/>
</dbReference>
<dbReference type="SUPFAM" id="SSF49265">
    <property type="entry name" value="Fibronectin type III"/>
    <property type="match status" value="1"/>
</dbReference>
<evidence type="ECO:0000313" key="6">
    <source>
        <dbReference type="Proteomes" id="UP001589535"/>
    </source>
</evidence>
<dbReference type="EMBL" id="JBHMBK010000001">
    <property type="protein sequence ID" value="MFB9682793.1"/>
    <property type="molecule type" value="Genomic_DNA"/>
</dbReference>
<evidence type="ECO:0000256" key="3">
    <source>
        <dbReference type="SAM" id="MobiDB-lite"/>
    </source>
</evidence>
<dbReference type="InterPro" id="IPR036116">
    <property type="entry name" value="FN3_sf"/>
</dbReference>
<dbReference type="CDD" id="cd00063">
    <property type="entry name" value="FN3"/>
    <property type="match status" value="1"/>
</dbReference>
<accession>A0ABV5TUK1</accession>
<feature type="region of interest" description="Disordered" evidence="3">
    <location>
        <begin position="238"/>
        <end position="268"/>
    </location>
</feature>
<sequence>MVAAAASGIAAASGDGEARPAAAPGGRYSGWDVYRDIDGLSALRTGDRAGRFSSFDRSGANDDGFFGTYTCLSESPDGCVIADRTGAGQLTSIWMVGDTPPDEPDPPTGQTGHQAAEQAARPPNRAVAARVPPPDRYENNRIKIELDGRTVLDARMGDVVSGKLGAPFAWPLVGDSLGTKGGMSIQVPMPYRESMRVTMRNSPLFYHVDYRDFDDASQVRTFDPSDPADDVLQRLRRFGFDDPKPPAPGATTTTRTADVPSGRATEPVRLTGSGRITRVRVALPQVVPASAGHEDGRTLGAGGESSFRVTVDPRNQGVRLTRKVDPAETGPPPQVFVDGKRVNATAQTAGAAGFESLQVPAELTAGKASLAITTKADAKSTEFRYDVHSLVDGSYTRTDTLDVGHWHEAEERVHGYTNRGEVWHGLRELRIPVPEAAAERSRALLTGARLRISFDGRTTVDAPIGEFFGSGLGAFDTRSLLYAMDPSPGGWYTAWWPMPFAGHAEVELVNDSGVPITGAKVEVTSAPDGSVAGKLAAQSTGYFHATHGKSGKLPDGTDVPLLDARGRGTFYGVTDTMRGAPGGLNKLEFLEGDERAYVDGRATPALHGTGTEDFYGGGWYFLGITMPGSTPTAALSGFSEEADGCVSLCVGATKLLLADAIPFAASLRFSAERGSVNTDPVEHSWTSYWYGQEKTGLRETDVIDPADGASRAAHGYRAGGETVSALDSTVEGVDYRANLRRPTTSATGTVAFTVRTAPDGRGALLRRLADQQLAGQEAAVFVDGKAAGTWRQPLHDSTSRWLEDEFALPAALIGNKREVTVELRPKAGAPAWSASQYRLLTRVEPFADTTRPAAPASVRATADRTDAVDVAWEPARDDGTIAQYEVYAARTPEVALTTANLVGTTVGRSFQHRGAGPGAQWYYRVRAVDGGGNASEPSAAVAGTAGRQYEIEAEALASAAQANVPLYVPLSPIMSDTAYVLVAADHPGDGFTASVTVPRDGVYDLSAFWSVSPERGLGVIELDGTAVGAPFDTYRPGDEAVVRNDRGAVRLTAGKHELAVRTAGKNAASAALVLGLDKLVLTLA</sequence>
<dbReference type="RefSeq" id="WP_378188788.1">
    <property type="nucleotide sequence ID" value="NZ_JBHMBK010000001.1"/>
</dbReference>
<dbReference type="SMART" id="SM00060">
    <property type="entry name" value="FN3"/>
    <property type="match status" value="1"/>
</dbReference>
<dbReference type="Gene3D" id="2.60.40.10">
    <property type="entry name" value="Immunoglobulins"/>
    <property type="match status" value="1"/>
</dbReference>
<feature type="compositionally biased region" description="Low complexity" evidence="3">
    <location>
        <begin position="249"/>
        <end position="260"/>
    </location>
</feature>
<protein>
    <submittedName>
        <fullName evidence="5">DUF2961 domain-containing protein</fullName>
    </submittedName>
</protein>
<evidence type="ECO:0000256" key="2">
    <source>
        <dbReference type="ARBA" id="ARBA00023326"/>
    </source>
</evidence>
<dbReference type="Gene3D" id="2.60.120.1390">
    <property type="match status" value="3"/>
</dbReference>
<dbReference type="Proteomes" id="UP001589535">
    <property type="component" value="Unassembled WGS sequence"/>
</dbReference>
<evidence type="ECO:0000259" key="4">
    <source>
        <dbReference type="PROSITE" id="PS50853"/>
    </source>
</evidence>
<proteinExistence type="predicted"/>
<dbReference type="Pfam" id="PF11175">
    <property type="entry name" value="DUF2961"/>
    <property type="match status" value="1"/>
</dbReference>
<dbReference type="PROSITE" id="PS50853">
    <property type="entry name" value="FN3"/>
    <property type="match status" value="1"/>
</dbReference>
<evidence type="ECO:0000313" key="5">
    <source>
        <dbReference type="EMBL" id="MFB9682793.1"/>
    </source>
</evidence>
<feature type="region of interest" description="Disordered" evidence="3">
    <location>
        <begin position="99"/>
        <end position="135"/>
    </location>
</feature>
<feature type="domain" description="Fibronectin type-III" evidence="4">
    <location>
        <begin position="854"/>
        <end position="948"/>
    </location>
</feature>
<evidence type="ECO:0000256" key="1">
    <source>
        <dbReference type="ARBA" id="ARBA00023295"/>
    </source>
</evidence>
<organism evidence="5 6">
    <name type="scientific">Amycolatopsis plumensis</name>
    <dbReference type="NCBI Taxonomy" id="236508"/>
    <lineage>
        <taxon>Bacteria</taxon>
        <taxon>Bacillati</taxon>
        <taxon>Actinomycetota</taxon>
        <taxon>Actinomycetes</taxon>
        <taxon>Pseudonocardiales</taxon>
        <taxon>Pseudonocardiaceae</taxon>
        <taxon>Amycolatopsis</taxon>
    </lineage>
</organism>
<keyword evidence="1" id="KW-0326">Glycosidase</keyword>
<dbReference type="Gene3D" id="2.60.120.260">
    <property type="entry name" value="Galactose-binding domain-like"/>
    <property type="match status" value="1"/>
</dbReference>
<keyword evidence="2" id="KW-0624">Polysaccharide degradation</keyword>
<dbReference type="InterPro" id="IPR003961">
    <property type="entry name" value="FN3_dom"/>
</dbReference>
<name>A0ABV5TUK1_9PSEU</name>